<organism evidence="2">
    <name type="scientific">hydrothermal vent metagenome</name>
    <dbReference type="NCBI Taxonomy" id="652676"/>
    <lineage>
        <taxon>unclassified sequences</taxon>
        <taxon>metagenomes</taxon>
        <taxon>ecological metagenomes</taxon>
    </lineage>
</organism>
<reference evidence="2" key="1">
    <citation type="submission" date="2018-06" db="EMBL/GenBank/DDBJ databases">
        <authorList>
            <person name="Zhirakovskaya E."/>
        </authorList>
    </citation>
    <scope>NUCLEOTIDE SEQUENCE</scope>
</reference>
<dbReference type="InterPro" id="IPR036390">
    <property type="entry name" value="WH_DNA-bd_sf"/>
</dbReference>
<proteinExistence type="predicted"/>
<protein>
    <recommendedName>
        <fullName evidence="3">Transcriptional regulator, MarR family</fullName>
    </recommendedName>
</protein>
<dbReference type="InterPro" id="IPR036388">
    <property type="entry name" value="WH-like_DNA-bd_sf"/>
</dbReference>
<evidence type="ECO:0000313" key="2">
    <source>
        <dbReference type="EMBL" id="VAX14608.1"/>
    </source>
</evidence>
<dbReference type="Gene3D" id="1.10.10.10">
    <property type="entry name" value="Winged helix-like DNA-binding domain superfamily/Winged helix DNA-binding domain"/>
    <property type="match status" value="1"/>
</dbReference>
<accession>A0A3B1BSZ5</accession>
<dbReference type="NCBIfam" id="TIGR04176">
    <property type="entry name" value="MarR_EPS"/>
    <property type="match status" value="1"/>
</dbReference>
<dbReference type="EMBL" id="UOFZ01000185">
    <property type="protein sequence ID" value="VAX14608.1"/>
    <property type="molecule type" value="Genomic_DNA"/>
</dbReference>
<dbReference type="AlphaFoldDB" id="A0A3B1BSZ5"/>
<dbReference type="SUPFAM" id="SSF46785">
    <property type="entry name" value="Winged helix' DNA-binding domain"/>
    <property type="match status" value="1"/>
</dbReference>
<dbReference type="InterPro" id="IPR026433">
    <property type="entry name" value="MarR_EPS"/>
</dbReference>
<dbReference type="Pfam" id="PF13412">
    <property type="entry name" value="HTH_24"/>
    <property type="match status" value="1"/>
</dbReference>
<keyword evidence="1" id="KW-0175">Coiled coil</keyword>
<evidence type="ECO:0008006" key="3">
    <source>
        <dbReference type="Google" id="ProtNLM"/>
    </source>
</evidence>
<sequence>MSQREIAENMGISLGKTNYCVKSLVKKGHVKAKNFYDNNNKKVYMYFLTPRGLEEKARLAYSYLKIKMAEYEEIKKEIKNLKLETAQYEEQGK</sequence>
<name>A0A3B1BSZ5_9ZZZZ</name>
<gene>
    <name evidence="2" type="ORF">MNBD_GAMMA24-958</name>
</gene>
<feature type="coiled-coil region" evidence="1">
    <location>
        <begin position="64"/>
        <end position="91"/>
    </location>
</feature>
<evidence type="ECO:0000256" key="1">
    <source>
        <dbReference type="SAM" id="Coils"/>
    </source>
</evidence>